<reference evidence="2 3" key="1">
    <citation type="submission" date="2016-01" db="EMBL/GenBank/DDBJ databases">
        <title>Janibacter melonis strain CD11_4 genome sequencing and assembly.</title>
        <authorList>
            <person name="Nair G.R."/>
            <person name="Kaur G."/>
            <person name="Chander A.M."/>
            <person name="Mayilraj S."/>
        </authorList>
    </citation>
    <scope>NUCLEOTIDE SEQUENCE [LARGE SCALE GENOMIC DNA]</scope>
    <source>
        <strain evidence="2 3">CD11-4</strain>
    </source>
</reference>
<accession>A0A176QCQ7</accession>
<name>A0A176QCQ7_9MICO</name>
<dbReference type="EMBL" id="LQZG01000002">
    <property type="protein sequence ID" value="OAB87466.1"/>
    <property type="molecule type" value="Genomic_DNA"/>
</dbReference>
<evidence type="ECO:0000313" key="2">
    <source>
        <dbReference type="EMBL" id="OAB87466.1"/>
    </source>
</evidence>
<evidence type="ECO:0000259" key="1">
    <source>
        <dbReference type="Pfam" id="PF09348"/>
    </source>
</evidence>
<protein>
    <recommendedName>
        <fullName evidence="1">DUF1990 domain-containing protein</fullName>
    </recommendedName>
</protein>
<feature type="domain" description="DUF1990" evidence="1">
    <location>
        <begin position="31"/>
        <end position="171"/>
    </location>
</feature>
<sequence>MLTVRADLASALREAATTRPGPGVADWLTTRPSDGHHVERVVELPPGSDVVQCADEIMSWGVHRRAGLRVEADADVQIGADVVLGLRLGPVVVVAPCRVTSVVREEDRTGFEYTTLPGHPEIGVERFEVVHDEQGARVEISAVSRPAFLGSRLAPFVSRRVQAMITQRYLDAARAAATGS</sequence>
<dbReference type="PANTHER" id="PTHR34202:SF1">
    <property type="entry name" value="UPF0548 PROTEIN"/>
    <property type="match status" value="1"/>
</dbReference>
<dbReference type="RefSeq" id="WP_083968486.1">
    <property type="nucleotide sequence ID" value="NZ_LQZG01000002.1"/>
</dbReference>
<dbReference type="AlphaFoldDB" id="A0A176QCQ7"/>
<comment type="caution">
    <text evidence="2">The sequence shown here is derived from an EMBL/GenBank/DDBJ whole genome shotgun (WGS) entry which is preliminary data.</text>
</comment>
<dbReference type="PANTHER" id="PTHR34202">
    <property type="entry name" value="UPF0548 PROTEIN"/>
    <property type="match status" value="1"/>
</dbReference>
<dbReference type="STRING" id="262209.AWH69_05120"/>
<organism evidence="2 3">
    <name type="scientific">Janibacter melonis</name>
    <dbReference type="NCBI Taxonomy" id="262209"/>
    <lineage>
        <taxon>Bacteria</taxon>
        <taxon>Bacillati</taxon>
        <taxon>Actinomycetota</taxon>
        <taxon>Actinomycetes</taxon>
        <taxon>Micrococcales</taxon>
        <taxon>Intrasporangiaceae</taxon>
        <taxon>Janibacter</taxon>
    </lineage>
</organism>
<proteinExistence type="predicted"/>
<dbReference type="Proteomes" id="UP000076976">
    <property type="component" value="Unassembled WGS sequence"/>
</dbReference>
<gene>
    <name evidence="2" type="ORF">AWH69_05120</name>
</gene>
<dbReference type="Pfam" id="PF09348">
    <property type="entry name" value="DUF1990"/>
    <property type="match status" value="1"/>
</dbReference>
<keyword evidence="3" id="KW-1185">Reference proteome</keyword>
<dbReference type="InterPro" id="IPR018960">
    <property type="entry name" value="DUF1990"/>
</dbReference>
<evidence type="ECO:0000313" key="3">
    <source>
        <dbReference type="Proteomes" id="UP000076976"/>
    </source>
</evidence>